<proteinExistence type="predicted"/>
<accession>A0A6A6IBY4</accession>
<dbReference type="GO" id="GO:0016747">
    <property type="term" value="F:acyltransferase activity, transferring groups other than amino-acyl groups"/>
    <property type="evidence" value="ECO:0007669"/>
    <property type="project" value="InterPro"/>
</dbReference>
<protein>
    <recommendedName>
        <fullName evidence="1">N-acetyltransferase domain-containing protein</fullName>
    </recommendedName>
</protein>
<gene>
    <name evidence="2" type="ORF">BU26DRAFT_519688</name>
</gene>
<dbReference type="AlphaFoldDB" id="A0A6A6IBY4"/>
<dbReference type="InterPro" id="IPR000182">
    <property type="entry name" value="GNAT_dom"/>
</dbReference>
<dbReference type="Gene3D" id="3.40.630.30">
    <property type="match status" value="1"/>
</dbReference>
<dbReference type="PANTHER" id="PTHR47237">
    <property type="entry name" value="SLL0310 PROTEIN"/>
    <property type="match status" value="1"/>
</dbReference>
<reference evidence="2" key="1">
    <citation type="journal article" date="2020" name="Stud. Mycol.">
        <title>101 Dothideomycetes genomes: a test case for predicting lifestyles and emergence of pathogens.</title>
        <authorList>
            <person name="Haridas S."/>
            <person name="Albert R."/>
            <person name="Binder M."/>
            <person name="Bloem J."/>
            <person name="Labutti K."/>
            <person name="Salamov A."/>
            <person name="Andreopoulos B."/>
            <person name="Baker S."/>
            <person name="Barry K."/>
            <person name="Bills G."/>
            <person name="Bluhm B."/>
            <person name="Cannon C."/>
            <person name="Castanera R."/>
            <person name="Culley D."/>
            <person name="Daum C."/>
            <person name="Ezra D."/>
            <person name="Gonzalez J."/>
            <person name="Henrissat B."/>
            <person name="Kuo A."/>
            <person name="Liang C."/>
            <person name="Lipzen A."/>
            <person name="Lutzoni F."/>
            <person name="Magnuson J."/>
            <person name="Mondo S."/>
            <person name="Nolan M."/>
            <person name="Ohm R."/>
            <person name="Pangilinan J."/>
            <person name="Park H.-J."/>
            <person name="Ramirez L."/>
            <person name="Alfaro M."/>
            <person name="Sun H."/>
            <person name="Tritt A."/>
            <person name="Yoshinaga Y."/>
            <person name="Zwiers L.-H."/>
            <person name="Turgeon B."/>
            <person name="Goodwin S."/>
            <person name="Spatafora J."/>
            <person name="Crous P."/>
            <person name="Grigoriev I."/>
        </authorList>
    </citation>
    <scope>NUCLEOTIDE SEQUENCE</scope>
    <source>
        <strain evidence="2">CBS 122368</strain>
    </source>
</reference>
<name>A0A6A6IBY4_9PLEO</name>
<organism evidence="2 3">
    <name type="scientific">Trematosphaeria pertusa</name>
    <dbReference type="NCBI Taxonomy" id="390896"/>
    <lineage>
        <taxon>Eukaryota</taxon>
        <taxon>Fungi</taxon>
        <taxon>Dikarya</taxon>
        <taxon>Ascomycota</taxon>
        <taxon>Pezizomycotina</taxon>
        <taxon>Dothideomycetes</taxon>
        <taxon>Pleosporomycetidae</taxon>
        <taxon>Pleosporales</taxon>
        <taxon>Massarineae</taxon>
        <taxon>Trematosphaeriaceae</taxon>
        <taxon>Trematosphaeria</taxon>
    </lineage>
</organism>
<sequence>MVADNEKFIIRPTKNVEEASAVWWPLMKELAWNRDADDAITHFHAARDGKDWLLLIDQETNKAEGCIVAFNYPNNTGWVGFFILNAPIRGNGFGGALMKEAQASFNASNTAVVGLDGVREQVNTYGRRGFHDCAKVHLLTRPSLKEKPLPATQSQNVGIKGELRDIKSVNPKLLTKFDLDFTGLERPAYYNALLAREDVFGYALFSTSNPQELRGCILVRRCEHGHRFGPLYAETYSEALRLLYVAMNRLSESSGSMVAEIFGPNPQGRKVFEELGWAWAGVDYHRMWLNGVVPKEQAEGGKGTRSMFAIFDACAG</sequence>
<evidence type="ECO:0000313" key="3">
    <source>
        <dbReference type="Proteomes" id="UP000800094"/>
    </source>
</evidence>
<dbReference type="InterPro" id="IPR016181">
    <property type="entry name" value="Acyl_CoA_acyltransferase"/>
</dbReference>
<dbReference type="EMBL" id="ML987196">
    <property type="protein sequence ID" value="KAF2247891.1"/>
    <property type="molecule type" value="Genomic_DNA"/>
</dbReference>
<evidence type="ECO:0000259" key="1">
    <source>
        <dbReference type="PROSITE" id="PS51186"/>
    </source>
</evidence>
<dbReference type="Proteomes" id="UP000800094">
    <property type="component" value="Unassembled WGS sequence"/>
</dbReference>
<dbReference type="RefSeq" id="XP_033682895.1">
    <property type="nucleotide sequence ID" value="XM_033829121.1"/>
</dbReference>
<dbReference type="SUPFAM" id="SSF55729">
    <property type="entry name" value="Acyl-CoA N-acyltransferases (Nat)"/>
    <property type="match status" value="1"/>
</dbReference>
<dbReference type="PROSITE" id="PS51186">
    <property type="entry name" value="GNAT"/>
    <property type="match status" value="1"/>
</dbReference>
<dbReference type="Gene3D" id="3.40.630.90">
    <property type="match status" value="1"/>
</dbReference>
<dbReference type="InterPro" id="IPR052729">
    <property type="entry name" value="Acyl/Acetyltrans_Enzymes"/>
</dbReference>
<dbReference type="PANTHER" id="PTHR47237:SF1">
    <property type="entry name" value="SLL0310 PROTEIN"/>
    <property type="match status" value="1"/>
</dbReference>
<keyword evidence="3" id="KW-1185">Reference proteome</keyword>
<evidence type="ECO:0000313" key="2">
    <source>
        <dbReference type="EMBL" id="KAF2247891.1"/>
    </source>
</evidence>
<dbReference type="GeneID" id="54582451"/>
<feature type="domain" description="N-acetyltransferase" evidence="1">
    <location>
        <begin position="14"/>
        <end position="150"/>
    </location>
</feature>
<dbReference type="Pfam" id="PF00583">
    <property type="entry name" value="Acetyltransf_1"/>
    <property type="match status" value="1"/>
</dbReference>
<dbReference type="OrthoDB" id="5771378at2759"/>